<dbReference type="InterPro" id="IPR027417">
    <property type="entry name" value="P-loop_NTPase"/>
</dbReference>
<organism evidence="1 2">
    <name type="scientific">Bythopirellula goksoeyrii</name>
    <dbReference type="NCBI Taxonomy" id="1400387"/>
    <lineage>
        <taxon>Bacteria</taxon>
        <taxon>Pseudomonadati</taxon>
        <taxon>Planctomycetota</taxon>
        <taxon>Planctomycetia</taxon>
        <taxon>Pirellulales</taxon>
        <taxon>Lacipirellulaceae</taxon>
        <taxon>Bythopirellula</taxon>
    </lineage>
</organism>
<dbReference type="KEGG" id="bgok:Pr1d_21460"/>
<gene>
    <name evidence="1" type="primary">dnaX_2</name>
    <name evidence="1" type="ORF">Pr1d_21460</name>
</gene>
<keyword evidence="1" id="KW-0808">Transferase</keyword>
<accession>A0A5B9Q760</accession>
<dbReference type="Pfam" id="PF13177">
    <property type="entry name" value="DNA_pol3_delta2"/>
    <property type="match status" value="1"/>
</dbReference>
<reference evidence="1 2" key="1">
    <citation type="submission" date="2019-08" db="EMBL/GenBank/DDBJ databases">
        <title>Deep-cultivation of Planctomycetes and their phenomic and genomic characterization uncovers novel biology.</title>
        <authorList>
            <person name="Wiegand S."/>
            <person name="Jogler M."/>
            <person name="Boedeker C."/>
            <person name="Pinto D."/>
            <person name="Vollmers J."/>
            <person name="Rivas-Marin E."/>
            <person name="Kohn T."/>
            <person name="Peeters S.H."/>
            <person name="Heuer A."/>
            <person name="Rast P."/>
            <person name="Oberbeckmann S."/>
            <person name="Bunk B."/>
            <person name="Jeske O."/>
            <person name="Meyerdierks A."/>
            <person name="Storesund J.E."/>
            <person name="Kallscheuer N."/>
            <person name="Luecker S."/>
            <person name="Lage O.M."/>
            <person name="Pohl T."/>
            <person name="Merkel B.J."/>
            <person name="Hornburger P."/>
            <person name="Mueller R.-W."/>
            <person name="Bruemmer F."/>
            <person name="Labrenz M."/>
            <person name="Spormann A.M."/>
            <person name="Op den Camp H."/>
            <person name="Overmann J."/>
            <person name="Amann R."/>
            <person name="Jetten M.S.M."/>
            <person name="Mascher T."/>
            <person name="Medema M.H."/>
            <person name="Devos D.P."/>
            <person name="Kaster A.-K."/>
            <person name="Ovreas L."/>
            <person name="Rohde M."/>
            <person name="Galperin M.Y."/>
            <person name="Jogler C."/>
        </authorList>
    </citation>
    <scope>NUCLEOTIDE SEQUENCE [LARGE SCALE GENOMIC DNA]</scope>
    <source>
        <strain evidence="1 2">Pr1d</strain>
    </source>
</reference>
<dbReference type="Proteomes" id="UP000323917">
    <property type="component" value="Chromosome"/>
</dbReference>
<dbReference type="OrthoDB" id="9810148at2"/>
<dbReference type="PANTHER" id="PTHR11669">
    <property type="entry name" value="REPLICATION FACTOR C / DNA POLYMERASE III GAMMA-TAU SUBUNIT"/>
    <property type="match status" value="1"/>
</dbReference>
<dbReference type="GO" id="GO:0003887">
    <property type="term" value="F:DNA-directed DNA polymerase activity"/>
    <property type="evidence" value="ECO:0007669"/>
    <property type="project" value="UniProtKB-EC"/>
</dbReference>
<proteinExistence type="predicted"/>
<dbReference type="PANTHER" id="PTHR11669:SF8">
    <property type="entry name" value="DNA POLYMERASE III SUBUNIT DELTA"/>
    <property type="match status" value="1"/>
</dbReference>
<evidence type="ECO:0000313" key="1">
    <source>
        <dbReference type="EMBL" id="QEG34858.1"/>
    </source>
</evidence>
<sequence>MWQGIYGHDDVVDRFRRSLACGRLASSFLFLGPEGIGKRTFGLQLAKALLCTGTAENELAACGQCESCRLADAGNHPDIDLVQAPEGKRILPIELFVGRKENRHKEGLCHDLSLRPMIGRRRAAIIDDADFFNQYSANCLLKTLEEPPAGTLLILVGTNRSRQLPTILSRAQIVRFQPLGVDNLSRLLLEQGHVENSQDAQRLAVESGGSLTLATAQAEMGLEEFQERFHRQFSIESLDGSRLASMITEFVTDAGSEAESRRQRLRAVFGTAIQALGDHMRANVADAANDPDQVARVLAALDRCQQAEVQLDRNANQSTLIECWIDDLDQILTPAGTKI</sequence>
<evidence type="ECO:0000313" key="2">
    <source>
        <dbReference type="Proteomes" id="UP000323917"/>
    </source>
</evidence>
<dbReference type="InterPro" id="IPR050238">
    <property type="entry name" value="DNA_Rep/Repair_Clamp_Loader"/>
</dbReference>
<keyword evidence="2" id="KW-1185">Reference proteome</keyword>
<dbReference type="GO" id="GO:0006261">
    <property type="term" value="P:DNA-templated DNA replication"/>
    <property type="evidence" value="ECO:0007669"/>
    <property type="project" value="TreeGrafter"/>
</dbReference>
<name>A0A5B9Q760_9BACT</name>
<dbReference type="AlphaFoldDB" id="A0A5B9Q760"/>
<protein>
    <submittedName>
        <fullName evidence="1">DNA polymerase III subunit tau</fullName>
        <ecNumber evidence="1">2.7.7.7</ecNumber>
    </submittedName>
</protein>
<dbReference type="SUPFAM" id="SSF52540">
    <property type="entry name" value="P-loop containing nucleoside triphosphate hydrolases"/>
    <property type="match status" value="1"/>
</dbReference>
<keyword evidence="1" id="KW-0548">Nucleotidyltransferase</keyword>
<dbReference type="RefSeq" id="WP_148073446.1">
    <property type="nucleotide sequence ID" value="NZ_CP042913.1"/>
</dbReference>
<dbReference type="Gene3D" id="3.40.50.300">
    <property type="entry name" value="P-loop containing nucleotide triphosphate hydrolases"/>
    <property type="match status" value="1"/>
</dbReference>
<dbReference type="EC" id="2.7.7.7" evidence="1"/>
<dbReference type="EMBL" id="CP042913">
    <property type="protein sequence ID" value="QEG34858.1"/>
    <property type="molecule type" value="Genomic_DNA"/>
</dbReference>